<gene>
    <name evidence="2" type="ORF">JYU14_03255</name>
</gene>
<evidence type="ECO:0000313" key="3">
    <source>
        <dbReference type="Proteomes" id="UP000722121"/>
    </source>
</evidence>
<reference evidence="2 3" key="1">
    <citation type="submission" date="2021-02" db="EMBL/GenBank/DDBJ databases">
        <title>Activity-based single-cell genomes from oceanic crustal fluid captures similar information to metagenomic and metatranscriptomic surveys with orders of magnitude less sampling.</title>
        <authorList>
            <person name="D'Angelo T.S."/>
            <person name="Orcutt B.N."/>
        </authorList>
    </citation>
    <scope>NUCLEOTIDE SEQUENCE [LARGE SCALE GENOMIC DNA]</scope>
    <source>
        <strain evidence="2">AH-315-G07</strain>
    </source>
</reference>
<sequence length="83" mass="9589">MTTCVENEEKLKQLLMEVFLLDEDEYTDEKSYEEIEGWDSLATVSMAVAIHQEFGHHMTPQEATSINTLGDIRHYLRNKGVEV</sequence>
<feature type="domain" description="Carrier" evidence="1">
    <location>
        <begin position="5"/>
        <end position="80"/>
    </location>
</feature>
<protein>
    <submittedName>
        <fullName evidence="2">Acyl carrier protein</fullName>
    </submittedName>
</protein>
<dbReference type="Gene3D" id="1.10.1200.10">
    <property type="entry name" value="ACP-like"/>
    <property type="match status" value="1"/>
</dbReference>
<comment type="caution">
    <text evidence="2">The sequence shown here is derived from an EMBL/GenBank/DDBJ whole genome shotgun (WGS) entry which is preliminary data.</text>
</comment>
<dbReference type="Proteomes" id="UP000722121">
    <property type="component" value="Unassembled WGS sequence"/>
</dbReference>
<dbReference type="PROSITE" id="PS50075">
    <property type="entry name" value="CARRIER"/>
    <property type="match status" value="1"/>
</dbReference>
<accession>A0ABS3ARY0</accession>
<keyword evidence="3" id="KW-1185">Reference proteome</keyword>
<dbReference type="InterPro" id="IPR036736">
    <property type="entry name" value="ACP-like_sf"/>
</dbReference>
<dbReference type="InterPro" id="IPR009081">
    <property type="entry name" value="PP-bd_ACP"/>
</dbReference>
<proteinExistence type="predicted"/>
<name>A0ABS3ARY0_9BACT</name>
<dbReference type="Pfam" id="PF00550">
    <property type="entry name" value="PP-binding"/>
    <property type="match status" value="1"/>
</dbReference>
<organism evidence="2 3">
    <name type="scientific">Simkania negevensis</name>
    <dbReference type="NCBI Taxonomy" id="83561"/>
    <lineage>
        <taxon>Bacteria</taxon>
        <taxon>Pseudomonadati</taxon>
        <taxon>Chlamydiota</taxon>
        <taxon>Chlamydiia</taxon>
        <taxon>Parachlamydiales</taxon>
        <taxon>Simkaniaceae</taxon>
        <taxon>Simkania</taxon>
    </lineage>
</organism>
<evidence type="ECO:0000313" key="2">
    <source>
        <dbReference type="EMBL" id="MBN4067081.1"/>
    </source>
</evidence>
<dbReference type="SUPFAM" id="SSF47336">
    <property type="entry name" value="ACP-like"/>
    <property type="match status" value="1"/>
</dbReference>
<evidence type="ECO:0000259" key="1">
    <source>
        <dbReference type="PROSITE" id="PS50075"/>
    </source>
</evidence>
<dbReference type="EMBL" id="JAFITR010000061">
    <property type="protein sequence ID" value="MBN4067081.1"/>
    <property type="molecule type" value="Genomic_DNA"/>
</dbReference>